<dbReference type="GO" id="GO:0052913">
    <property type="term" value="F:16S rRNA (guanine(966)-N(2))-methyltransferase activity"/>
    <property type="evidence" value="ECO:0007669"/>
    <property type="project" value="UniProtKB-EC"/>
</dbReference>
<dbReference type="NCBIfam" id="TIGR00095">
    <property type="entry name" value="16S rRNA (guanine(966)-N(2))-methyltransferase RsmD"/>
    <property type="match status" value="1"/>
</dbReference>
<dbReference type="PIRSF" id="PIRSF004553">
    <property type="entry name" value="CHP00095"/>
    <property type="match status" value="1"/>
</dbReference>
<evidence type="ECO:0000256" key="1">
    <source>
        <dbReference type="ARBA" id="ARBA00022603"/>
    </source>
</evidence>
<dbReference type="InterPro" id="IPR004398">
    <property type="entry name" value="RNA_MeTrfase_RsmD"/>
</dbReference>
<reference evidence="3" key="1">
    <citation type="submission" date="2020-10" db="EMBL/GenBank/DDBJ databases">
        <authorList>
            <person name="Gilroy R."/>
        </authorList>
    </citation>
    <scope>NUCLEOTIDE SEQUENCE</scope>
    <source>
        <strain evidence="3">CHK184-20233</strain>
    </source>
</reference>
<dbReference type="SUPFAM" id="SSF53335">
    <property type="entry name" value="S-adenosyl-L-methionine-dependent methyltransferases"/>
    <property type="match status" value="1"/>
</dbReference>
<evidence type="ECO:0000313" key="3">
    <source>
        <dbReference type="EMBL" id="HIR58765.1"/>
    </source>
</evidence>
<dbReference type="InterPro" id="IPR002052">
    <property type="entry name" value="DNA_methylase_N6_adenine_CS"/>
</dbReference>
<dbReference type="PANTHER" id="PTHR43542">
    <property type="entry name" value="METHYLTRANSFERASE"/>
    <property type="match status" value="1"/>
</dbReference>
<dbReference type="GO" id="GO:0003676">
    <property type="term" value="F:nucleic acid binding"/>
    <property type="evidence" value="ECO:0007669"/>
    <property type="project" value="InterPro"/>
</dbReference>
<sequence>MRIISGKYKGRVLKGYTLKGTRPTMDRVKESLFATINDYLDNSICLDLFAGSGNLGIEALSMGAREVVFVDKEYMASKTIKSNLDMLGTNINATILTMDYLKALDKLYPKQFDIIFLDPPYKTDYLSKALKKISELNLLKGIVVLESDSLEKLDFSDYYEEIKTKKYGDKYIRILKKKD</sequence>
<name>A0A9D1J2Y9_9FIRM</name>
<dbReference type="Proteomes" id="UP000824232">
    <property type="component" value="Unassembled WGS sequence"/>
</dbReference>
<proteinExistence type="predicted"/>
<organism evidence="3 4">
    <name type="scientific">Candidatus Onthousia excrementipullorum</name>
    <dbReference type="NCBI Taxonomy" id="2840884"/>
    <lineage>
        <taxon>Bacteria</taxon>
        <taxon>Bacillati</taxon>
        <taxon>Bacillota</taxon>
        <taxon>Bacilli</taxon>
        <taxon>Candidatus Onthousia</taxon>
    </lineage>
</organism>
<keyword evidence="2 3" id="KW-0808">Transferase</keyword>
<dbReference type="Gene3D" id="3.40.50.150">
    <property type="entry name" value="Vaccinia Virus protein VP39"/>
    <property type="match status" value="1"/>
</dbReference>
<reference evidence="3" key="2">
    <citation type="journal article" date="2021" name="PeerJ">
        <title>Extensive microbial diversity within the chicken gut microbiome revealed by metagenomics and culture.</title>
        <authorList>
            <person name="Gilroy R."/>
            <person name="Ravi A."/>
            <person name="Getino M."/>
            <person name="Pursley I."/>
            <person name="Horton D.L."/>
            <person name="Alikhan N.F."/>
            <person name="Baker D."/>
            <person name="Gharbi K."/>
            <person name="Hall N."/>
            <person name="Watson M."/>
            <person name="Adriaenssens E.M."/>
            <person name="Foster-Nyarko E."/>
            <person name="Jarju S."/>
            <person name="Secka A."/>
            <person name="Antonio M."/>
            <person name="Oren A."/>
            <person name="Chaudhuri R.R."/>
            <person name="La Ragione R."/>
            <person name="Hildebrand F."/>
            <person name="Pallen M.J."/>
        </authorList>
    </citation>
    <scope>NUCLEOTIDE SEQUENCE</scope>
    <source>
        <strain evidence="3">CHK184-20233</strain>
    </source>
</reference>
<gene>
    <name evidence="3" type="primary">rsmD</name>
    <name evidence="3" type="ORF">IAB38_01825</name>
</gene>
<comment type="caution">
    <text evidence="3">The sequence shown here is derived from an EMBL/GenBank/DDBJ whole genome shotgun (WGS) entry which is preliminary data.</text>
</comment>
<dbReference type="InterPro" id="IPR029063">
    <property type="entry name" value="SAM-dependent_MTases_sf"/>
</dbReference>
<dbReference type="Pfam" id="PF03602">
    <property type="entry name" value="Cons_hypoth95"/>
    <property type="match status" value="1"/>
</dbReference>
<protein>
    <submittedName>
        <fullName evidence="3">16S rRNA (Guanine(966)-N(2))-methyltransferase RsmD</fullName>
        <ecNumber evidence="3">2.1.1.171</ecNumber>
    </submittedName>
</protein>
<dbReference type="PANTHER" id="PTHR43542:SF1">
    <property type="entry name" value="METHYLTRANSFERASE"/>
    <property type="match status" value="1"/>
</dbReference>
<dbReference type="CDD" id="cd02440">
    <property type="entry name" value="AdoMet_MTases"/>
    <property type="match status" value="1"/>
</dbReference>
<keyword evidence="1 3" id="KW-0489">Methyltransferase</keyword>
<evidence type="ECO:0000313" key="4">
    <source>
        <dbReference type="Proteomes" id="UP000824232"/>
    </source>
</evidence>
<dbReference type="PROSITE" id="PS00092">
    <property type="entry name" value="N6_MTASE"/>
    <property type="match status" value="1"/>
</dbReference>
<evidence type="ECO:0000256" key="2">
    <source>
        <dbReference type="ARBA" id="ARBA00022679"/>
    </source>
</evidence>
<accession>A0A9D1J2Y9</accession>
<dbReference type="EC" id="2.1.1.171" evidence="3"/>
<dbReference type="AlphaFoldDB" id="A0A9D1J2Y9"/>
<dbReference type="EMBL" id="DVHC01000021">
    <property type="protein sequence ID" value="HIR58765.1"/>
    <property type="molecule type" value="Genomic_DNA"/>
</dbReference>